<sequence>MKGWKRWIAFLMGSAILVFVIQFLNENYMSWKPWSMPLSGKIIYLDAGHGGPDGGAGDQEALEKDIALSITKKVRDYLQGQGAIVLMTREKDVDLAPADMQTYRSRKTEDLKKRLQLINESEADLFVSIHLNAIPSPRWRGAQTFYAPHIEENKELAKALQYELVLNLENTNREAKAINHVYLLKYAKKPGALVEVGFLSNPAEKQDLLTEKYQDKVAASIYKGIMNHLDDRGG</sequence>
<dbReference type="NCBIfam" id="TIGR02883">
    <property type="entry name" value="spore_cwlD"/>
    <property type="match status" value="1"/>
</dbReference>
<dbReference type="AlphaFoldDB" id="A0A1B9B6D8"/>
<evidence type="ECO:0000313" key="4">
    <source>
        <dbReference type="EMBL" id="OCA91638.1"/>
    </source>
</evidence>
<dbReference type="GO" id="GO:0030288">
    <property type="term" value="C:outer membrane-bounded periplasmic space"/>
    <property type="evidence" value="ECO:0007669"/>
    <property type="project" value="TreeGrafter"/>
</dbReference>
<dbReference type="SUPFAM" id="SSF53187">
    <property type="entry name" value="Zn-dependent exopeptidases"/>
    <property type="match status" value="1"/>
</dbReference>
<comment type="caution">
    <text evidence="4">The sequence shown here is derived from an EMBL/GenBank/DDBJ whole genome shotgun (WGS) entry which is preliminary data.</text>
</comment>
<evidence type="ECO:0000259" key="3">
    <source>
        <dbReference type="SMART" id="SM00646"/>
    </source>
</evidence>
<keyword evidence="2" id="KW-1133">Transmembrane helix</keyword>
<dbReference type="PANTHER" id="PTHR30404:SF0">
    <property type="entry name" value="N-ACETYLMURAMOYL-L-ALANINE AMIDASE AMIC"/>
    <property type="match status" value="1"/>
</dbReference>
<evidence type="ECO:0000313" key="5">
    <source>
        <dbReference type="Proteomes" id="UP000092578"/>
    </source>
</evidence>
<name>A0A1B9B6D8_9BACI</name>
<gene>
    <name evidence="4" type="ORF">A8F95_20420</name>
</gene>
<feature type="transmembrane region" description="Helical" evidence="2">
    <location>
        <begin position="7"/>
        <end position="24"/>
    </location>
</feature>
<keyword evidence="2" id="KW-0812">Transmembrane</keyword>
<keyword evidence="2" id="KW-0472">Membrane</keyword>
<dbReference type="Proteomes" id="UP000092578">
    <property type="component" value="Unassembled WGS sequence"/>
</dbReference>
<proteinExistence type="predicted"/>
<dbReference type="Pfam" id="PF01520">
    <property type="entry name" value="Amidase_3"/>
    <property type="match status" value="1"/>
</dbReference>
<feature type="domain" description="MurNAc-LAA" evidence="3">
    <location>
        <begin position="115"/>
        <end position="226"/>
    </location>
</feature>
<dbReference type="CDD" id="cd02696">
    <property type="entry name" value="MurNAc-LAA"/>
    <property type="match status" value="1"/>
</dbReference>
<dbReference type="PANTHER" id="PTHR30404">
    <property type="entry name" value="N-ACETYLMURAMOYL-L-ALANINE AMIDASE"/>
    <property type="match status" value="1"/>
</dbReference>
<dbReference type="GO" id="GO:0008745">
    <property type="term" value="F:N-acetylmuramoyl-L-alanine amidase activity"/>
    <property type="evidence" value="ECO:0007669"/>
    <property type="project" value="InterPro"/>
</dbReference>
<dbReference type="EMBL" id="MAYT01000007">
    <property type="protein sequence ID" value="OCA91638.1"/>
    <property type="molecule type" value="Genomic_DNA"/>
</dbReference>
<dbReference type="InterPro" id="IPR002508">
    <property type="entry name" value="MurNAc-LAA_cat"/>
</dbReference>
<dbReference type="SMART" id="SM00646">
    <property type="entry name" value="Ami_3"/>
    <property type="match status" value="1"/>
</dbReference>
<dbReference type="RefSeq" id="WP_065409901.1">
    <property type="nucleotide sequence ID" value="NZ_MAYT01000007.1"/>
</dbReference>
<evidence type="ECO:0000256" key="1">
    <source>
        <dbReference type="ARBA" id="ARBA00022801"/>
    </source>
</evidence>
<accession>A0A1B9B6D8</accession>
<keyword evidence="5" id="KW-1185">Reference proteome</keyword>
<dbReference type="Gene3D" id="3.40.630.40">
    <property type="entry name" value="Zn-dependent exopeptidases"/>
    <property type="match status" value="1"/>
</dbReference>
<dbReference type="InterPro" id="IPR014234">
    <property type="entry name" value="Spore_CwlD"/>
</dbReference>
<evidence type="ECO:0000256" key="2">
    <source>
        <dbReference type="SAM" id="Phobius"/>
    </source>
</evidence>
<dbReference type="GO" id="GO:0009253">
    <property type="term" value="P:peptidoglycan catabolic process"/>
    <property type="evidence" value="ECO:0007669"/>
    <property type="project" value="InterPro"/>
</dbReference>
<protein>
    <submittedName>
        <fullName evidence="4">N-acetylmuramoyl-L-alanine amidase CwlD</fullName>
    </submittedName>
</protein>
<keyword evidence="1" id="KW-0378">Hydrolase</keyword>
<organism evidence="4 5">
    <name type="scientific">Pseudobacillus wudalianchiensis</name>
    <dbReference type="NCBI Taxonomy" id="1743143"/>
    <lineage>
        <taxon>Bacteria</taxon>
        <taxon>Bacillati</taxon>
        <taxon>Bacillota</taxon>
        <taxon>Bacilli</taxon>
        <taxon>Bacillales</taxon>
        <taxon>Bacillaceae</taxon>
        <taxon>Pseudobacillus</taxon>
    </lineage>
</organism>
<dbReference type="InterPro" id="IPR050695">
    <property type="entry name" value="N-acetylmuramoyl_amidase_3"/>
</dbReference>
<reference evidence="5" key="1">
    <citation type="submission" date="2016-05" db="EMBL/GenBank/DDBJ databases">
        <authorList>
            <person name="Liu B."/>
            <person name="Wang J."/>
            <person name="Zhu Y."/>
            <person name="Liu G."/>
            <person name="Chen Q."/>
            <person name="Chen Z."/>
            <person name="Lan J."/>
            <person name="Che J."/>
            <person name="Ge C."/>
            <person name="Shi H."/>
            <person name="Pan Z."/>
            <person name="Liu X."/>
        </authorList>
    </citation>
    <scope>NUCLEOTIDE SEQUENCE [LARGE SCALE GENOMIC DNA]</scope>
    <source>
        <strain evidence="5">FJAT-27215</strain>
    </source>
</reference>